<protein>
    <submittedName>
        <fullName evidence="1">Uncharacterized protein</fullName>
    </submittedName>
</protein>
<keyword evidence="2" id="KW-1185">Reference proteome</keyword>
<proteinExistence type="predicted"/>
<evidence type="ECO:0000313" key="1">
    <source>
        <dbReference type="EMBL" id="GMS98359.1"/>
    </source>
</evidence>
<feature type="non-terminal residue" evidence="1">
    <location>
        <position position="1"/>
    </location>
</feature>
<gene>
    <name evidence="1" type="ORF">PENTCL1PPCAC_20534</name>
</gene>
<organism evidence="1 2">
    <name type="scientific">Pristionchus entomophagus</name>
    <dbReference type="NCBI Taxonomy" id="358040"/>
    <lineage>
        <taxon>Eukaryota</taxon>
        <taxon>Metazoa</taxon>
        <taxon>Ecdysozoa</taxon>
        <taxon>Nematoda</taxon>
        <taxon>Chromadorea</taxon>
        <taxon>Rhabditida</taxon>
        <taxon>Rhabditina</taxon>
        <taxon>Diplogasteromorpha</taxon>
        <taxon>Diplogasteroidea</taxon>
        <taxon>Neodiplogasteridae</taxon>
        <taxon>Pristionchus</taxon>
    </lineage>
</organism>
<reference evidence="1" key="1">
    <citation type="submission" date="2023-10" db="EMBL/GenBank/DDBJ databases">
        <title>Genome assembly of Pristionchus species.</title>
        <authorList>
            <person name="Yoshida K."/>
            <person name="Sommer R.J."/>
        </authorList>
    </citation>
    <scope>NUCLEOTIDE SEQUENCE</scope>
    <source>
        <strain evidence="1">RS0144</strain>
    </source>
</reference>
<comment type="caution">
    <text evidence="1">The sequence shown here is derived from an EMBL/GenBank/DDBJ whole genome shotgun (WGS) entry which is preliminary data.</text>
</comment>
<dbReference type="AlphaFoldDB" id="A0AAV5TVQ5"/>
<evidence type="ECO:0000313" key="2">
    <source>
        <dbReference type="Proteomes" id="UP001432027"/>
    </source>
</evidence>
<sequence length="66" mass="7406">NSAIFELFQPVSTSISHSPCAGPSRIPFEFVINIHLPSDRQRSAFKFQPPPIYNTEYESHLIGSDS</sequence>
<name>A0AAV5TVQ5_9BILA</name>
<dbReference type="Proteomes" id="UP001432027">
    <property type="component" value="Unassembled WGS sequence"/>
</dbReference>
<accession>A0AAV5TVQ5</accession>
<dbReference type="EMBL" id="BTSX01000005">
    <property type="protein sequence ID" value="GMS98359.1"/>
    <property type="molecule type" value="Genomic_DNA"/>
</dbReference>